<comment type="pathway">
    <text evidence="4">Carbohydrate degradation; glycolysis; D-glyceraldehyde 3-phosphate and glycerone phosphate from D-glucose: step 2/4.</text>
</comment>
<accession>A0A7C1HTH4</accession>
<keyword evidence="2 4" id="KW-0324">Glycolysis</keyword>
<proteinExistence type="inferred from homology"/>
<dbReference type="Pfam" id="PF00342">
    <property type="entry name" value="PGI"/>
    <property type="match status" value="1"/>
</dbReference>
<dbReference type="PRINTS" id="PR00662">
    <property type="entry name" value="G6PISOMERASE"/>
</dbReference>
<dbReference type="EMBL" id="DSDM01000035">
    <property type="protein sequence ID" value="HDQ88637.1"/>
    <property type="molecule type" value="Genomic_DNA"/>
</dbReference>
<dbReference type="GO" id="GO:0006094">
    <property type="term" value="P:gluconeogenesis"/>
    <property type="evidence" value="ECO:0007669"/>
    <property type="project" value="UniProtKB-KW"/>
</dbReference>
<comment type="catalytic activity">
    <reaction evidence="4">
        <text>alpha-D-glucose 6-phosphate = beta-D-fructose 6-phosphate</text>
        <dbReference type="Rhea" id="RHEA:11816"/>
        <dbReference type="ChEBI" id="CHEBI:57634"/>
        <dbReference type="ChEBI" id="CHEBI:58225"/>
        <dbReference type="EC" id="5.3.1.9"/>
    </reaction>
</comment>
<dbReference type="GO" id="GO:0005829">
    <property type="term" value="C:cytosol"/>
    <property type="evidence" value="ECO:0007669"/>
    <property type="project" value="TreeGrafter"/>
</dbReference>
<dbReference type="EC" id="5.3.1.9" evidence="4"/>
<dbReference type="PANTHER" id="PTHR11469:SF1">
    <property type="entry name" value="GLUCOSE-6-PHOSPHATE ISOMERASE"/>
    <property type="match status" value="1"/>
</dbReference>
<evidence type="ECO:0000256" key="4">
    <source>
        <dbReference type="RuleBase" id="RU000612"/>
    </source>
</evidence>
<evidence type="ECO:0000256" key="2">
    <source>
        <dbReference type="ARBA" id="ARBA00023152"/>
    </source>
</evidence>
<dbReference type="Gene3D" id="3.40.50.10490">
    <property type="entry name" value="Glucose-6-phosphate isomerase like protein, domain 1"/>
    <property type="match status" value="3"/>
</dbReference>
<dbReference type="InterPro" id="IPR018189">
    <property type="entry name" value="Phosphoglucose_isomerase_CS"/>
</dbReference>
<dbReference type="InterPro" id="IPR046348">
    <property type="entry name" value="SIS_dom_sf"/>
</dbReference>
<dbReference type="Proteomes" id="UP000886066">
    <property type="component" value="Unassembled WGS sequence"/>
</dbReference>
<sequence>MQKLQDYLQQLKEIAFDPIYTTKESFLALPFDETVLQKTKEAILKTGVNPTSLKHIIVIGIGGSCWGARAIYDALKSEKPLAEMHFLDQIEPDNIEKLALKLQDYSTDQVAIINISKSGTTAEVTTNYKLLKETHPNRNFPEFFIRGESATKKEDNVLTLPDKVGGRFSVFSTVGLLPLELAGIDTEALLEGARQATKEVFVDPQNLMQQISSIFEAYQKEKTVYNMFVFSKELLSLTEWQKQLLGESLGKDKKGLLPVISQGSRDLHSLQQYFVGGKQIVQHEIISVRGKNAFQDTIKDAVLEIYQEEGIPCRETILEQLNEHDLGYFIQTNFFETLLLAHLMEVNPFGQPDVEGYKRKLKDL</sequence>
<dbReference type="InterPro" id="IPR001672">
    <property type="entry name" value="G6P_Isomerase"/>
</dbReference>
<dbReference type="GO" id="GO:0048029">
    <property type="term" value="F:monosaccharide binding"/>
    <property type="evidence" value="ECO:0007669"/>
    <property type="project" value="TreeGrafter"/>
</dbReference>
<dbReference type="GO" id="GO:0006096">
    <property type="term" value="P:glycolytic process"/>
    <property type="evidence" value="ECO:0007669"/>
    <property type="project" value="UniProtKB-UniPathway"/>
</dbReference>
<keyword evidence="1 4" id="KW-0312">Gluconeogenesis</keyword>
<organism evidence="5">
    <name type="scientific">candidate division WWE3 bacterium</name>
    <dbReference type="NCBI Taxonomy" id="2053526"/>
    <lineage>
        <taxon>Bacteria</taxon>
        <taxon>Katanobacteria</taxon>
    </lineage>
</organism>
<dbReference type="PANTHER" id="PTHR11469">
    <property type="entry name" value="GLUCOSE-6-PHOSPHATE ISOMERASE"/>
    <property type="match status" value="1"/>
</dbReference>
<dbReference type="SUPFAM" id="SSF53697">
    <property type="entry name" value="SIS domain"/>
    <property type="match status" value="1"/>
</dbReference>
<evidence type="ECO:0000256" key="3">
    <source>
        <dbReference type="ARBA" id="ARBA00023235"/>
    </source>
</evidence>
<dbReference type="GO" id="GO:0097367">
    <property type="term" value="F:carbohydrate derivative binding"/>
    <property type="evidence" value="ECO:0007669"/>
    <property type="project" value="InterPro"/>
</dbReference>
<dbReference type="PROSITE" id="PS00765">
    <property type="entry name" value="P_GLUCOSE_ISOMERASE_1"/>
    <property type="match status" value="1"/>
</dbReference>
<reference evidence="5" key="1">
    <citation type="journal article" date="2020" name="mSystems">
        <title>Genome- and Community-Level Interaction Insights into Carbon Utilization and Element Cycling Functions of Hydrothermarchaeota in Hydrothermal Sediment.</title>
        <authorList>
            <person name="Zhou Z."/>
            <person name="Liu Y."/>
            <person name="Xu W."/>
            <person name="Pan J."/>
            <person name="Luo Z.H."/>
            <person name="Li M."/>
        </authorList>
    </citation>
    <scope>NUCLEOTIDE SEQUENCE [LARGE SCALE GENOMIC DNA]</scope>
    <source>
        <strain evidence="5">SpSt-1219</strain>
    </source>
</reference>
<dbReference type="GO" id="GO:0004347">
    <property type="term" value="F:glucose-6-phosphate isomerase activity"/>
    <property type="evidence" value="ECO:0007669"/>
    <property type="project" value="UniProtKB-EC"/>
</dbReference>
<evidence type="ECO:0000256" key="1">
    <source>
        <dbReference type="ARBA" id="ARBA00022432"/>
    </source>
</evidence>
<dbReference type="AlphaFoldDB" id="A0A7C1HTH4"/>
<dbReference type="GO" id="GO:0051156">
    <property type="term" value="P:glucose 6-phosphate metabolic process"/>
    <property type="evidence" value="ECO:0007669"/>
    <property type="project" value="TreeGrafter"/>
</dbReference>
<comment type="caution">
    <text evidence="5">The sequence shown here is derived from an EMBL/GenBank/DDBJ whole genome shotgun (WGS) entry which is preliminary data.</text>
</comment>
<gene>
    <name evidence="5" type="ORF">ENN92_00605</name>
</gene>
<protein>
    <recommendedName>
        <fullName evidence="4">Glucose-6-phosphate isomerase</fullName>
        <ecNumber evidence="4">5.3.1.9</ecNumber>
    </recommendedName>
</protein>
<evidence type="ECO:0000313" key="5">
    <source>
        <dbReference type="EMBL" id="HDQ88637.1"/>
    </source>
</evidence>
<name>A0A7C1HTH4_UNCKA</name>
<comment type="similarity">
    <text evidence="4">Belongs to the GPI family.</text>
</comment>
<dbReference type="UniPathway" id="UPA00109">
    <property type="reaction ID" value="UER00181"/>
</dbReference>
<keyword evidence="3 4" id="KW-0413">Isomerase</keyword>
<dbReference type="PROSITE" id="PS51463">
    <property type="entry name" value="P_GLUCOSE_ISOMERASE_3"/>
    <property type="match status" value="1"/>
</dbReference>